<organism evidence="7 8">
    <name type="scientific">Octadecabacter dasysiphoniae</name>
    <dbReference type="NCBI Taxonomy" id="2909341"/>
    <lineage>
        <taxon>Bacteria</taxon>
        <taxon>Pseudomonadati</taxon>
        <taxon>Pseudomonadota</taxon>
        <taxon>Alphaproteobacteria</taxon>
        <taxon>Rhodobacterales</taxon>
        <taxon>Roseobacteraceae</taxon>
        <taxon>Octadecabacter</taxon>
    </lineage>
</organism>
<evidence type="ECO:0000256" key="5">
    <source>
        <dbReference type="SAM" id="Phobius"/>
    </source>
</evidence>
<gene>
    <name evidence="7" type="ORF">L0664_16550</name>
</gene>
<protein>
    <submittedName>
        <fullName evidence="7">Sterol desaturase family protein</fullName>
    </submittedName>
</protein>
<dbReference type="Pfam" id="PF04116">
    <property type="entry name" value="FA_hydroxylase"/>
    <property type="match status" value="1"/>
</dbReference>
<feature type="domain" description="Fatty acid hydroxylase" evidence="6">
    <location>
        <begin position="111"/>
        <end position="259"/>
    </location>
</feature>
<keyword evidence="4 5" id="KW-0472">Membrane</keyword>
<evidence type="ECO:0000256" key="2">
    <source>
        <dbReference type="ARBA" id="ARBA00022692"/>
    </source>
</evidence>
<dbReference type="InterPro" id="IPR050307">
    <property type="entry name" value="Sterol_Desaturase_Related"/>
</dbReference>
<sequence length="299" mass="33653">MDLFAQIMNTMFGLTSALSPLYLLACVAIAWAIYTRRKVSEPFVEWLLPRRIWRHKSTRLDLILYGLTVVLSALGIIGRFTVTPAVAAIVAANMPWPPLAGASVSAIMLAFLLWIIGDFATYWVHRMHHTTRALWPLHAVHHSAEVMTPITTYRQHPLAILINASLQTVITGTVLGLLVGALSPDASLVEIAGVNAFNVIAIMALTNFHHSHIWIRYWGPLERIFISPAMHQIHHSTNPAHFNRNYGGFLALWDWMFGTLYLPEKTEQIELGLTSKDDAPLMTHRLSRVLISPLRRMFP</sequence>
<dbReference type="EMBL" id="JAKGAQ010000005">
    <property type="protein sequence ID" value="MCF2872682.1"/>
    <property type="molecule type" value="Genomic_DNA"/>
</dbReference>
<feature type="transmembrane region" description="Helical" evidence="5">
    <location>
        <begin position="158"/>
        <end position="182"/>
    </location>
</feature>
<comment type="caution">
    <text evidence="7">The sequence shown here is derived from an EMBL/GenBank/DDBJ whole genome shotgun (WGS) entry which is preliminary data.</text>
</comment>
<dbReference type="PANTHER" id="PTHR11863">
    <property type="entry name" value="STEROL DESATURASE"/>
    <property type="match status" value="1"/>
</dbReference>
<keyword evidence="3 5" id="KW-1133">Transmembrane helix</keyword>
<dbReference type="Proteomes" id="UP001200557">
    <property type="component" value="Unassembled WGS sequence"/>
</dbReference>
<evidence type="ECO:0000313" key="8">
    <source>
        <dbReference type="Proteomes" id="UP001200557"/>
    </source>
</evidence>
<evidence type="ECO:0000256" key="4">
    <source>
        <dbReference type="ARBA" id="ARBA00023136"/>
    </source>
</evidence>
<dbReference type="InterPro" id="IPR006694">
    <property type="entry name" value="Fatty_acid_hydroxylase"/>
</dbReference>
<feature type="transmembrane region" description="Helical" evidence="5">
    <location>
        <begin position="12"/>
        <end position="34"/>
    </location>
</feature>
<name>A0ABS9CZI0_9RHOB</name>
<keyword evidence="2 5" id="KW-0812">Transmembrane</keyword>
<comment type="subcellular location">
    <subcellularLocation>
        <location evidence="1">Membrane</location>
    </subcellularLocation>
</comment>
<feature type="transmembrane region" description="Helical" evidence="5">
    <location>
        <begin position="102"/>
        <end position="124"/>
    </location>
</feature>
<proteinExistence type="predicted"/>
<evidence type="ECO:0000256" key="1">
    <source>
        <dbReference type="ARBA" id="ARBA00004370"/>
    </source>
</evidence>
<evidence type="ECO:0000259" key="6">
    <source>
        <dbReference type="Pfam" id="PF04116"/>
    </source>
</evidence>
<feature type="transmembrane region" description="Helical" evidence="5">
    <location>
        <begin position="188"/>
        <end position="208"/>
    </location>
</feature>
<keyword evidence="8" id="KW-1185">Reference proteome</keyword>
<evidence type="ECO:0000256" key="3">
    <source>
        <dbReference type="ARBA" id="ARBA00022989"/>
    </source>
</evidence>
<accession>A0ABS9CZI0</accession>
<reference evidence="7 8" key="1">
    <citation type="submission" date="2022-01" db="EMBL/GenBank/DDBJ databases">
        <title>Octadecabacter sp. nov., isolated from a marine alga.</title>
        <authorList>
            <person name="Jin M.S."/>
            <person name="Kim H.M."/>
            <person name="Han D.M."/>
            <person name="Jung J.J."/>
            <person name="Jeon C.O."/>
        </authorList>
    </citation>
    <scope>NUCLEOTIDE SEQUENCE [LARGE SCALE GENOMIC DNA]</scope>
    <source>
        <strain evidence="7 8">G9-8</strain>
    </source>
</reference>
<dbReference type="RefSeq" id="WP_235227013.1">
    <property type="nucleotide sequence ID" value="NZ_JAKGAQ010000005.1"/>
</dbReference>
<feature type="transmembrane region" description="Helical" evidence="5">
    <location>
        <begin position="62"/>
        <end position="82"/>
    </location>
</feature>
<evidence type="ECO:0000313" key="7">
    <source>
        <dbReference type="EMBL" id="MCF2872682.1"/>
    </source>
</evidence>